<dbReference type="Pfam" id="PF03473">
    <property type="entry name" value="MOSC"/>
    <property type="match status" value="1"/>
</dbReference>
<dbReference type="STRING" id="1715693.PH7735_01621"/>
<dbReference type="AlphaFoldDB" id="A0A0P1I6Q4"/>
<protein>
    <recommendedName>
        <fullName evidence="1">MOSC domain-containing protein</fullName>
    </recommendedName>
</protein>
<dbReference type="GeneID" id="83880672"/>
<dbReference type="Proteomes" id="UP000051870">
    <property type="component" value="Unassembled WGS sequence"/>
</dbReference>
<dbReference type="GO" id="GO:0003824">
    <property type="term" value="F:catalytic activity"/>
    <property type="evidence" value="ECO:0007669"/>
    <property type="project" value="InterPro"/>
</dbReference>
<keyword evidence="3" id="KW-1185">Reference proteome</keyword>
<organism evidence="2 3">
    <name type="scientific">Shimia thalassica</name>
    <dbReference type="NCBI Taxonomy" id="1715693"/>
    <lineage>
        <taxon>Bacteria</taxon>
        <taxon>Pseudomonadati</taxon>
        <taxon>Pseudomonadota</taxon>
        <taxon>Alphaproteobacteria</taxon>
        <taxon>Rhodobacterales</taxon>
        <taxon>Roseobacteraceae</taxon>
    </lineage>
</organism>
<accession>A0A0P1I6Q4</accession>
<name>A0A0P1I6Q4_9RHOB</name>
<gene>
    <name evidence="2" type="ORF">PH7735_01621</name>
</gene>
<dbReference type="EMBL" id="CYTW01000001">
    <property type="protein sequence ID" value="CUJ93493.1"/>
    <property type="molecule type" value="Genomic_DNA"/>
</dbReference>
<evidence type="ECO:0000259" key="1">
    <source>
        <dbReference type="Pfam" id="PF03473"/>
    </source>
</evidence>
<dbReference type="SUPFAM" id="SSF50800">
    <property type="entry name" value="PK beta-barrel domain-like"/>
    <property type="match status" value="1"/>
</dbReference>
<evidence type="ECO:0000313" key="3">
    <source>
        <dbReference type="Proteomes" id="UP000051870"/>
    </source>
</evidence>
<dbReference type="RefSeq" id="WP_058310730.1">
    <property type="nucleotide sequence ID" value="NZ_CYTW01000001.1"/>
</dbReference>
<dbReference type="GO" id="GO:0030170">
    <property type="term" value="F:pyridoxal phosphate binding"/>
    <property type="evidence" value="ECO:0007669"/>
    <property type="project" value="InterPro"/>
</dbReference>
<sequence>MTHVTRDELDQALPDVMAAPKNGAAISMLCLRPARNERRFVDAIHLTSQQGIPGERWVTQPWLRTEDGAPHPGIQVCILSKRVLDLVWRDRENTVHPGDTFIVDMDLSEENLPTGQVLEVGTARLRVSDVFNDACVKWKVRYGAASKEWINLPEHAPLRLRGILCSVERDGVIRTGDTLRKIEPEHKSS</sequence>
<dbReference type="Gene3D" id="2.40.33.20">
    <property type="entry name" value="PK beta-barrel domain-like"/>
    <property type="match status" value="1"/>
</dbReference>
<reference evidence="3" key="1">
    <citation type="submission" date="2015-09" db="EMBL/GenBank/DDBJ databases">
        <authorList>
            <person name="Rodrigo-Torres Lidia"/>
            <person name="Arahal R.David."/>
        </authorList>
    </citation>
    <scope>NUCLEOTIDE SEQUENCE [LARGE SCALE GENOMIC DNA]</scope>
    <source>
        <strain evidence="3">CECT 7735</strain>
    </source>
</reference>
<evidence type="ECO:0000313" key="2">
    <source>
        <dbReference type="EMBL" id="CUJ93493.1"/>
    </source>
</evidence>
<proteinExistence type="predicted"/>
<dbReference type="InterPro" id="IPR005302">
    <property type="entry name" value="MoCF_Sase_C"/>
</dbReference>
<feature type="domain" description="MOSC" evidence="1">
    <location>
        <begin position="106"/>
        <end position="179"/>
    </location>
</feature>
<dbReference type="InterPro" id="IPR011037">
    <property type="entry name" value="Pyrv_Knase-like_insert_dom_sf"/>
</dbReference>
<dbReference type="GO" id="GO:0030151">
    <property type="term" value="F:molybdenum ion binding"/>
    <property type="evidence" value="ECO:0007669"/>
    <property type="project" value="InterPro"/>
</dbReference>